<dbReference type="EMBL" id="JAGFBR010000008">
    <property type="protein sequence ID" value="KAH0463536.1"/>
    <property type="molecule type" value="Genomic_DNA"/>
</dbReference>
<proteinExistence type="predicted"/>
<organism evidence="1 2">
    <name type="scientific">Dendrobium chrysotoxum</name>
    <name type="common">Orchid</name>
    <dbReference type="NCBI Taxonomy" id="161865"/>
    <lineage>
        <taxon>Eukaryota</taxon>
        <taxon>Viridiplantae</taxon>
        <taxon>Streptophyta</taxon>
        <taxon>Embryophyta</taxon>
        <taxon>Tracheophyta</taxon>
        <taxon>Spermatophyta</taxon>
        <taxon>Magnoliopsida</taxon>
        <taxon>Liliopsida</taxon>
        <taxon>Asparagales</taxon>
        <taxon>Orchidaceae</taxon>
        <taxon>Epidendroideae</taxon>
        <taxon>Malaxideae</taxon>
        <taxon>Dendrobiinae</taxon>
        <taxon>Dendrobium</taxon>
    </lineage>
</organism>
<dbReference type="AlphaFoldDB" id="A0AAV7H4W6"/>
<accession>A0AAV7H4W6</accession>
<gene>
    <name evidence="1" type="ORF">IEQ34_008118</name>
</gene>
<sequence length="94" mass="11512">MIPYLIRNTSKFINDIYDDTKEYFKSDITQWNLQSVCGLPTQTSNVDYRMFVYKYMKKVILKDRVDWMKYKNWQQEMPKIRAEFAYALFLSINK</sequence>
<keyword evidence="2" id="KW-1185">Reference proteome</keyword>
<evidence type="ECO:0000313" key="2">
    <source>
        <dbReference type="Proteomes" id="UP000775213"/>
    </source>
</evidence>
<evidence type="ECO:0000313" key="1">
    <source>
        <dbReference type="EMBL" id="KAH0463536.1"/>
    </source>
</evidence>
<reference evidence="1 2" key="1">
    <citation type="journal article" date="2021" name="Hortic Res">
        <title>Chromosome-scale assembly of the Dendrobium chrysotoxum genome enhances the understanding of orchid evolution.</title>
        <authorList>
            <person name="Zhang Y."/>
            <person name="Zhang G.Q."/>
            <person name="Zhang D."/>
            <person name="Liu X.D."/>
            <person name="Xu X.Y."/>
            <person name="Sun W.H."/>
            <person name="Yu X."/>
            <person name="Zhu X."/>
            <person name="Wang Z.W."/>
            <person name="Zhao X."/>
            <person name="Zhong W.Y."/>
            <person name="Chen H."/>
            <person name="Yin W.L."/>
            <person name="Huang T."/>
            <person name="Niu S.C."/>
            <person name="Liu Z.J."/>
        </authorList>
    </citation>
    <scope>NUCLEOTIDE SEQUENCE [LARGE SCALE GENOMIC DNA]</scope>
    <source>
        <strain evidence="1">Lindl</strain>
    </source>
</reference>
<dbReference type="Proteomes" id="UP000775213">
    <property type="component" value="Unassembled WGS sequence"/>
</dbReference>
<protein>
    <submittedName>
        <fullName evidence="1">Uncharacterized protein</fullName>
    </submittedName>
</protein>
<name>A0AAV7H4W6_DENCH</name>
<comment type="caution">
    <text evidence="1">The sequence shown here is derived from an EMBL/GenBank/DDBJ whole genome shotgun (WGS) entry which is preliminary data.</text>
</comment>
<dbReference type="Gene3D" id="3.40.395.10">
    <property type="entry name" value="Adenoviral Proteinase, Chain A"/>
    <property type="match status" value="1"/>
</dbReference>